<dbReference type="Proteomes" id="UP001050691">
    <property type="component" value="Unassembled WGS sequence"/>
</dbReference>
<protein>
    <recommendedName>
        <fullName evidence="13">Cytochrome P450</fullName>
    </recommendedName>
</protein>
<dbReference type="GO" id="GO:0004497">
    <property type="term" value="F:monooxygenase activity"/>
    <property type="evidence" value="ECO:0007669"/>
    <property type="project" value="UniProtKB-KW"/>
</dbReference>
<keyword evidence="4 9" id="KW-0349">Heme</keyword>
<name>A0AAV4ZY51_9AGAM</name>
<evidence type="ECO:0000256" key="3">
    <source>
        <dbReference type="ARBA" id="ARBA00010617"/>
    </source>
</evidence>
<dbReference type="InterPro" id="IPR050364">
    <property type="entry name" value="Cytochrome_P450_fung"/>
</dbReference>
<dbReference type="AlphaFoldDB" id="A0AAV4ZY51"/>
<evidence type="ECO:0000256" key="4">
    <source>
        <dbReference type="ARBA" id="ARBA00022617"/>
    </source>
</evidence>
<keyword evidence="8 10" id="KW-0503">Monooxygenase</keyword>
<evidence type="ECO:0000256" key="8">
    <source>
        <dbReference type="ARBA" id="ARBA00023033"/>
    </source>
</evidence>
<gene>
    <name evidence="11" type="ORF">Clacol_000286</name>
</gene>
<sequence>MKDRPFNVVKEAMRSGSGNASPSFVSNLLGVQESGEDTSIDDELIKSISGIIYVGGIDTVDIVVQFFFIAMILHPNVQKAAQKELERVIGSNTFPTFKDRPNLPYINALCKEVLRWHPVTPVGIPHLLKHDDVIGGYFIPKGTLVMGSTWSLLHSEAVYGSDVNVFNPERFLKEGVKDPDFAFGYGRRICPGRDMADSMLFILFASVLHTFDIKPHGTTLPNLDELIPGTFS</sequence>
<evidence type="ECO:0000313" key="12">
    <source>
        <dbReference type="Proteomes" id="UP001050691"/>
    </source>
</evidence>
<dbReference type="InterPro" id="IPR036396">
    <property type="entry name" value="Cyt_P450_sf"/>
</dbReference>
<dbReference type="InterPro" id="IPR002401">
    <property type="entry name" value="Cyt_P450_E_grp-I"/>
</dbReference>
<keyword evidence="12" id="KW-1185">Reference proteome</keyword>
<dbReference type="GO" id="GO:0016705">
    <property type="term" value="F:oxidoreductase activity, acting on paired donors, with incorporation or reduction of molecular oxygen"/>
    <property type="evidence" value="ECO:0007669"/>
    <property type="project" value="InterPro"/>
</dbReference>
<dbReference type="PANTHER" id="PTHR46300">
    <property type="entry name" value="P450, PUTATIVE (EUROFUNG)-RELATED-RELATED"/>
    <property type="match status" value="1"/>
</dbReference>
<dbReference type="PRINTS" id="PR00385">
    <property type="entry name" value="P450"/>
</dbReference>
<dbReference type="PRINTS" id="PR00463">
    <property type="entry name" value="EP450I"/>
</dbReference>
<evidence type="ECO:0000256" key="10">
    <source>
        <dbReference type="RuleBase" id="RU000461"/>
    </source>
</evidence>
<organism evidence="11 12">
    <name type="scientific">Clathrus columnatus</name>
    <dbReference type="NCBI Taxonomy" id="1419009"/>
    <lineage>
        <taxon>Eukaryota</taxon>
        <taxon>Fungi</taxon>
        <taxon>Dikarya</taxon>
        <taxon>Basidiomycota</taxon>
        <taxon>Agaricomycotina</taxon>
        <taxon>Agaricomycetes</taxon>
        <taxon>Phallomycetidae</taxon>
        <taxon>Phallales</taxon>
        <taxon>Clathraceae</taxon>
        <taxon>Clathrus</taxon>
    </lineage>
</organism>
<keyword evidence="5 9" id="KW-0479">Metal-binding</keyword>
<proteinExistence type="inferred from homology"/>
<dbReference type="Pfam" id="PF00067">
    <property type="entry name" value="p450"/>
    <property type="match status" value="1"/>
</dbReference>
<comment type="pathway">
    <text evidence="2">Secondary metabolite biosynthesis.</text>
</comment>
<accession>A0AAV4ZY51</accession>
<dbReference type="Gene3D" id="1.10.630.10">
    <property type="entry name" value="Cytochrome P450"/>
    <property type="match status" value="1"/>
</dbReference>
<keyword evidence="6 10" id="KW-0560">Oxidoreductase</keyword>
<dbReference type="InterPro" id="IPR001128">
    <property type="entry name" value="Cyt_P450"/>
</dbReference>
<comment type="cofactor">
    <cofactor evidence="1 9">
        <name>heme</name>
        <dbReference type="ChEBI" id="CHEBI:30413"/>
    </cofactor>
</comment>
<evidence type="ECO:0000256" key="6">
    <source>
        <dbReference type="ARBA" id="ARBA00023002"/>
    </source>
</evidence>
<evidence type="ECO:0000256" key="5">
    <source>
        <dbReference type="ARBA" id="ARBA00022723"/>
    </source>
</evidence>
<reference evidence="11" key="1">
    <citation type="submission" date="2021-10" db="EMBL/GenBank/DDBJ databases">
        <title>De novo Genome Assembly of Clathrus columnatus (Basidiomycota, Fungi) Using Illumina and Nanopore Sequence Data.</title>
        <authorList>
            <person name="Ogiso-Tanaka E."/>
            <person name="Itagaki H."/>
            <person name="Hosoya T."/>
            <person name="Hosaka K."/>
        </authorList>
    </citation>
    <scope>NUCLEOTIDE SEQUENCE</scope>
    <source>
        <strain evidence="11">MO-923</strain>
    </source>
</reference>
<keyword evidence="7 9" id="KW-0408">Iron</keyword>
<feature type="binding site" description="axial binding residue" evidence="9">
    <location>
        <position position="190"/>
    </location>
    <ligand>
        <name>heme</name>
        <dbReference type="ChEBI" id="CHEBI:30413"/>
    </ligand>
    <ligandPart>
        <name>Fe</name>
        <dbReference type="ChEBI" id="CHEBI:18248"/>
    </ligandPart>
</feature>
<evidence type="ECO:0008006" key="13">
    <source>
        <dbReference type="Google" id="ProtNLM"/>
    </source>
</evidence>
<evidence type="ECO:0000256" key="7">
    <source>
        <dbReference type="ARBA" id="ARBA00023004"/>
    </source>
</evidence>
<dbReference type="InterPro" id="IPR017972">
    <property type="entry name" value="Cyt_P450_CS"/>
</dbReference>
<evidence type="ECO:0000256" key="9">
    <source>
        <dbReference type="PIRSR" id="PIRSR602401-1"/>
    </source>
</evidence>
<evidence type="ECO:0000313" key="11">
    <source>
        <dbReference type="EMBL" id="GJJ06097.1"/>
    </source>
</evidence>
<dbReference type="GO" id="GO:0005506">
    <property type="term" value="F:iron ion binding"/>
    <property type="evidence" value="ECO:0007669"/>
    <property type="project" value="InterPro"/>
</dbReference>
<dbReference type="PROSITE" id="PS00086">
    <property type="entry name" value="CYTOCHROME_P450"/>
    <property type="match status" value="1"/>
</dbReference>
<dbReference type="EMBL" id="BPWL01000001">
    <property type="protein sequence ID" value="GJJ06097.1"/>
    <property type="molecule type" value="Genomic_DNA"/>
</dbReference>
<evidence type="ECO:0000256" key="2">
    <source>
        <dbReference type="ARBA" id="ARBA00005179"/>
    </source>
</evidence>
<comment type="caution">
    <text evidence="11">The sequence shown here is derived from an EMBL/GenBank/DDBJ whole genome shotgun (WGS) entry which is preliminary data.</text>
</comment>
<dbReference type="GO" id="GO:0020037">
    <property type="term" value="F:heme binding"/>
    <property type="evidence" value="ECO:0007669"/>
    <property type="project" value="InterPro"/>
</dbReference>
<evidence type="ECO:0000256" key="1">
    <source>
        <dbReference type="ARBA" id="ARBA00001971"/>
    </source>
</evidence>
<dbReference type="PANTHER" id="PTHR46300:SF7">
    <property type="entry name" value="P450, PUTATIVE (EUROFUNG)-RELATED"/>
    <property type="match status" value="1"/>
</dbReference>
<dbReference type="SUPFAM" id="SSF48264">
    <property type="entry name" value="Cytochrome P450"/>
    <property type="match status" value="1"/>
</dbReference>
<comment type="similarity">
    <text evidence="3 10">Belongs to the cytochrome P450 family.</text>
</comment>